<dbReference type="RefSeq" id="WP_311362329.1">
    <property type="nucleotide sequence ID" value="NZ_JAVRIE010000005.1"/>
</dbReference>
<dbReference type="SUPFAM" id="SSF48452">
    <property type="entry name" value="TPR-like"/>
    <property type="match status" value="2"/>
</dbReference>
<dbReference type="Pfam" id="PF13432">
    <property type="entry name" value="TPR_16"/>
    <property type="match status" value="1"/>
</dbReference>
<dbReference type="GO" id="GO:0008476">
    <property type="term" value="F:protein-tyrosine sulfotransferase activity"/>
    <property type="evidence" value="ECO:0007669"/>
    <property type="project" value="InterPro"/>
</dbReference>
<evidence type="ECO:0000313" key="3">
    <source>
        <dbReference type="EMBL" id="MDT0583562.1"/>
    </source>
</evidence>
<accession>A0AAW8R2Z9</accession>
<dbReference type="Pfam" id="PF14559">
    <property type="entry name" value="TPR_19"/>
    <property type="match status" value="1"/>
</dbReference>
<name>A0AAW8R2Z9_9ALTE</name>
<gene>
    <name evidence="3" type="ORF">RM544_13515</name>
</gene>
<dbReference type="PROSITE" id="PS50005">
    <property type="entry name" value="TPR"/>
    <property type="match status" value="1"/>
</dbReference>
<dbReference type="InterPro" id="IPR019734">
    <property type="entry name" value="TPR_rpt"/>
</dbReference>
<keyword evidence="2" id="KW-0802">TPR repeat</keyword>
<dbReference type="Pfam" id="PF13469">
    <property type="entry name" value="Sulfotransfer_3"/>
    <property type="match status" value="1"/>
</dbReference>
<dbReference type="AlphaFoldDB" id="A0AAW8R2Z9"/>
<dbReference type="SMART" id="SM00028">
    <property type="entry name" value="TPR"/>
    <property type="match status" value="6"/>
</dbReference>
<dbReference type="PANTHER" id="PTHR12788">
    <property type="entry name" value="PROTEIN-TYROSINE SULFOTRANSFERASE 2"/>
    <property type="match status" value="1"/>
</dbReference>
<evidence type="ECO:0000313" key="4">
    <source>
        <dbReference type="Proteomes" id="UP001249020"/>
    </source>
</evidence>
<protein>
    <submittedName>
        <fullName evidence="3">Sulfotransferase</fullName>
    </submittedName>
</protein>
<keyword evidence="1" id="KW-0808">Transferase</keyword>
<evidence type="ECO:0000256" key="1">
    <source>
        <dbReference type="ARBA" id="ARBA00022679"/>
    </source>
</evidence>
<proteinExistence type="predicted"/>
<evidence type="ECO:0000256" key="2">
    <source>
        <dbReference type="PROSITE-ProRule" id="PRU00339"/>
    </source>
</evidence>
<dbReference type="Proteomes" id="UP001249020">
    <property type="component" value="Unassembled WGS sequence"/>
</dbReference>
<dbReference type="InterPro" id="IPR011990">
    <property type="entry name" value="TPR-like_helical_dom_sf"/>
</dbReference>
<dbReference type="Gene3D" id="3.40.50.300">
    <property type="entry name" value="P-loop containing nucleotide triphosphate hydrolases"/>
    <property type="match status" value="1"/>
</dbReference>
<organism evidence="3 4">
    <name type="scientific">Brumicola blandensis</name>
    <dbReference type="NCBI Taxonomy" id="3075611"/>
    <lineage>
        <taxon>Bacteria</taxon>
        <taxon>Pseudomonadati</taxon>
        <taxon>Pseudomonadota</taxon>
        <taxon>Gammaproteobacteria</taxon>
        <taxon>Alteromonadales</taxon>
        <taxon>Alteromonadaceae</taxon>
        <taxon>Brumicola</taxon>
    </lineage>
</organism>
<comment type="caution">
    <text evidence="3">The sequence shown here is derived from an EMBL/GenBank/DDBJ whole genome shotgun (WGS) entry which is preliminary data.</text>
</comment>
<sequence>MNTAAILSQAEKLHQQGDLQQAELNYQAALAQAKSQQEPSNIASALFGIATLYNQTKRFDLAIQSFSEALLLEPEAFDINFNALVCLVNAKQDKEAKKRLSKVCSLVPNDQRMKEQLAAIASRLGEHQQVIELLKNFSSLSAQAKLNQISAFMKLEQWPAALAHSETLVKHFPKEPNVLSQHAICLLKMQSFQKAVEAYTTLSQLVPNNAQIHIKFADLYLLTHQSTQARQELNKAILLGDQSIQRFELECKVCRIENDKAGALVAAEAALGIKPEAEFAWQVKQDLGSEKDNAECIAHLPALIGEELLQQQKIEVEKVYSYDRQHNLFTLAKAYEKLERYQDAFDTYAIANELQNQHLTIHKKGYQPQVIEAQYQRLRSFPYVSSGSRIGENALKSKESPAHYFIVGMPRSGTTLVNRVLSQQANFQSVGESNAVANLFENKLLYPNTQTSTEQVVTDLKNMQASIDSQYRELNQISDKQLNLVDKMPHNFRYVGAILSAFPNCKVVQMRRNLGDLALSIYSQFFNVHHAYACRLADIAHAIYTANTLMDEWSRRFPEQVIDVYYDELVTAPESQFAKLFSFCELHWDEKYLQFHQEVVASFTFSETQVRRPINTHKLGYWKRYEQQLKPVFDAYQLLEAT</sequence>
<dbReference type="EMBL" id="JAVRIE010000005">
    <property type="protein sequence ID" value="MDT0583562.1"/>
    <property type="molecule type" value="Genomic_DNA"/>
</dbReference>
<reference evidence="3 4" key="1">
    <citation type="submission" date="2023-09" db="EMBL/GenBank/DDBJ databases">
        <authorList>
            <person name="Rey-Velasco X."/>
        </authorList>
    </citation>
    <scope>NUCLEOTIDE SEQUENCE [LARGE SCALE GENOMIC DNA]</scope>
    <source>
        <strain evidence="3 4">W409</strain>
    </source>
</reference>
<feature type="repeat" description="TPR" evidence="2">
    <location>
        <begin position="43"/>
        <end position="76"/>
    </location>
</feature>
<dbReference type="InterPro" id="IPR027417">
    <property type="entry name" value="P-loop_NTPase"/>
</dbReference>
<keyword evidence="4" id="KW-1185">Reference proteome</keyword>
<dbReference type="InterPro" id="IPR026634">
    <property type="entry name" value="TPST-like"/>
</dbReference>
<dbReference type="Gene3D" id="1.25.40.10">
    <property type="entry name" value="Tetratricopeptide repeat domain"/>
    <property type="match status" value="2"/>
</dbReference>
<dbReference type="SUPFAM" id="SSF52540">
    <property type="entry name" value="P-loop containing nucleoside triphosphate hydrolases"/>
    <property type="match status" value="1"/>
</dbReference>
<dbReference type="PANTHER" id="PTHR12788:SF10">
    <property type="entry name" value="PROTEIN-TYROSINE SULFOTRANSFERASE"/>
    <property type="match status" value="1"/>
</dbReference>